<organism evidence="3 4">
    <name type="scientific">Blastopirellula marina</name>
    <dbReference type="NCBI Taxonomy" id="124"/>
    <lineage>
        <taxon>Bacteria</taxon>
        <taxon>Pseudomonadati</taxon>
        <taxon>Planctomycetota</taxon>
        <taxon>Planctomycetia</taxon>
        <taxon>Pirellulales</taxon>
        <taxon>Pirellulaceae</taxon>
        <taxon>Blastopirellula</taxon>
    </lineage>
</organism>
<dbReference type="SUPFAM" id="SSF49879">
    <property type="entry name" value="SMAD/FHA domain"/>
    <property type="match status" value="1"/>
</dbReference>
<evidence type="ECO:0000256" key="1">
    <source>
        <dbReference type="SAM" id="MobiDB-lite"/>
    </source>
</evidence>
<proteinExistence type="predicted"/>
<evidence type="ECO:0000313" key="3">
    <source>
        <dbReference type="EMBL" id="PQO34694.1"/>
    </source>
</evidence>
<sequence length="178" mass="19554">MGRDSSQNAATHGSDSRNRGRGAELLISRGQASFRIRHIESSVFMLGSSDECDLVLGDDQFPELYAYILRTDGGYQLRCLAAEPVLTVNAEDALLSHLEDGDRIRCGPYEFRFHQTAASPDRPAEAAKMVPTPATKAAWVATDGQGQEGVAAVRRLLRDIQSRLSDPIRQTSQHRRSA</sequence>
<protein>
    <recommendedName>
        <fullName evidence="2">YscD cytoplasmic domain-containing protein</fullName>
    </recommendedName>
</protein>
<evidence type="ECO:0000259" key="2">
    <source>
        <dbReference type="Pfam" id="PF16697"/>
    </source>
</evidence>
<dbReference type="OrthoDB" id="289109at2"/>
<dbReference type="EMBL" id="PUHY01000010">
    <property type="protein sequence ID" value="PQO34694.1"/>
    <property type="molecule type" value="Genomic_DNA"/>
</dbReference>
<comment type="caution">
    <text evidence="3">The sequence shown here is derived from an EMBL/GenBank/DDBJ whole genome shotgun (WGS) entry which is preliminary data.</text>
</comment>
<dbReference type="Pfam" id="PF16697">
    <property type="entry name" value="Yop-YscD_cpl"/>
    <property type="match status" value="1"/>
</dbReference>
<reference evidence="3 4" key="1">
    <citation type="submission" date="2018-02" db="EMBL/GenBank/DDBJ databases">
        <title>Comparative genomes isolates from brazilian mangrove.</title>
        <authorList>
            <person name="Araujo J.E."/>
            <person name="Taketani R.G."/>
            <person name="Silva M.C.P."/>
            <person name="Loureco M.V."/>
            <person name="Andreote F.D."/>
        </authorList>
    </citation>
    <scope>NUCLEOTIDE SEQUENCE [LARGE SCALE GENOMIC DNA]</scope>
    <source>
        <strain evidence="3 4">Hex-1 MGV</strain>
    </source>
</reference>
<evidence type="ECO:0000313" key="4">
    <source>
        <dbReference type="Proteomes" id="UP000238322"/>
    </source>
</evidence>
<feature type="compositionally biased region" description="Polar residues" evidence="1">
    <location>
        <begin position="1"/>
        <end position="13"/>
    </location>
</feature>
<gene>
    <name evidence="3" type="ORF">C5Y83_14410</name>
</gene>
<dbReference type="AlphaFoldDB" id="A0A2S8FS70"/>
<dbReference type="CDD" id="cd00060">
    <property type="entry name" value="FHA"/>
    <property type="match status" value="1"/>
</dbReference>
<dbReference type="Proteomes" id="UP000238322">
    <property type="component" value="Unassembled WGS sequence"/>
</dbReference>
<feature type="region of interest" description="Disordered" evidence="1">
    <location>
        <begin position="1"/>
        <end position="22"/>
    </location>
</feature>
<dbReference type="RefSeq" id="WP_105330424.1">
    <property type="nucleotide sequence ID" value="NZ_PUHY01000010.1"/>
</dbReference>
<name>A0A2S8FS70_9BACT</name>
<dbReference type="Gene3D" id="2.60.200.20">
    <property type="match status" value="1"/>
</dbReference>
<feature type="domain" description="YscD cytoplasmic" evidence="2">
    <location>
        <begin position="29"/>
        <end position="115"/>
    </location>
</feature>
<dbReference type="InterPro" id="IPR032030">
    <property type="entry name" value="YscD_cytoplasmic_dom"/>
</dbReference>
<dbReference type="InterPro" id="IPR008984">
    <property type="entry name" value="SMAD_FHA_dom_sf"/>
</dbReference>
<accession>A0A2S8FS70</accession>